<evidence type="ECO:0000313" key="3">
    <source>
        <dbReference type="EMBL" id="MCZ0860071.1"/>
    </source>
</evidence>
<protein>
    <submittedName>
        <fullName evidence="3">DEAD/DEAH box helicase family protein</fullName>
    </submittedName>
</protein>
<dbReference type="Gene3D" id="3.40.50.300">
    <property type="entry name" value="P-loop containing nucleotide triphosphate hydrolases"/>
    <property type="match status" value="2"/>
</dbReference>
<evidence type="ECO:0000313" key="4">
    <source>
        <dbReference type="Proteomes" id="UP001141422"/>
    </source>
</evidence>
<dbReference type="EMBL" id="JAPTGB010000004">
    <property type="protein sequence ID" value="MCZ0860071.1"/>
    <property type="molecule type" value="Genomic_DNA"/>
</dbReference>
<organism evidence="3 4">
    <name type="scientific">Methanocorpusculum petauri</name>
    <dbReference type="NCBI Taxonomy" id="3002863"/>
    <lineage>
        <taxon>Archaea</taxon>
        <taxon>Methanobacteriati</taxon>
        <taxon>Methanobacteriota</taxon>
        <taxon>Stenosarchaea group</taxon>
        <taxon>Methanomicrobia</taxon>
        <taxon>Methanomicrobiales</taxon>
        <taxon>Methanocorpusculaceae</taxon>
        <taxon>Methanocorpusculum</taxon>
    </lineage>
</organism>
<evidence type="ECO:0000259" key="1">
    <source>
        <dbReference type="Pfam" id="PF04851"/>
    </source>
</evidence>
<dbReference type="PANTHER" id="PTHR47396:SF1">
    <property type="entry name" value="ATP-DEPENDENT HELICASE IRC3-RELATED"/>
    <property type="match status" value="1"/>
</dbReference>
<keyword evidence="3" id="KW-0067">ATP-binding</keyword>
<keyword evidence="3" id="KW-0347">Helicase</keyword>
<name>A0ABT4IER1_9EURY</name>
<reference evidence="3" key="1">
    <citation type="submission" date="2022-12" db="EMBL/GenBank/DDBJ databases">
        <title>Isolation and characterisation of novel Methanocorpusculum spp. from native Australian herbivores indicates the genus is ancestrally host-associated.</title>
        <authorList>
            <person name="Volmer J.G."/>
            <person name="Soo R.M."/>
            <person name="Evans P.N."/>
            <person name="Hoedt E.C."/>
            <person name="Astorga Alsina A.L."/>
            <person name="Woodcroft B.J."/>
            <person name="Tyson G.W."/>
            <person name="Hugenholtz P."/>
            <person name="Morrison M."/>
        </authorList>
    </citation>
    <scope>NUCLEOTIDE SEQUENCE</scope>
    <source>
        <strain evidence="3">MG</strain>
    </source>
</reference>
<dbReference type="InterPro" id="IPR006935">
    <property type="entry name" value="Helicase/UvrB_N"/>
</dbReference>
<comment type="caution">
    <text evidence="3">The sequence shown here is derived from an EMBL/GenBank/DDBJ whole genome shotgun (WGS) entry which is preliminary data.</text>
</comment>
<keyword evidence="4" id="KW-1185">Reference proteome</keyword>
<keyword evidence="3" id="KW-0547">Nucleotide-binding</keyword>
<accession>A0ABT4IER1</accession>
<evidence type="ECO:0000259" key="2">
    <source>
        <dbReference type="Pfam" id="PF08463"/>
    </source>
</evidence>
<dbReference type="InterPro" id="IPR050742">
    <property type="entry name" value="Helicase_Restrict-Modif_Enz"/>
</dbReference>
<dbReference type="InterPro" id="IPR027417">
    <property type="entry name" value="P-loop_NTPase"/>
</dbReference>
<dbReference type="GO" id="GO:0004386">
    <property type="term" value="F:helicase activity"/>
    <property type="evidence" value="ECO:0007669"/>
    <property type="project" value="UniProtKB-KW"/>
</dbReference>
<dbReference type="PANTHER" id="PTHR47396">
    <property type="entry name" value="TYPE I RESTRICTION ENZYME ECOKI R PROTEIN"/>
    <property type="match status" value="1"/>
</dbReference>
<dbReference type="Proteomes" id="UP001141422">
    <property type="component" value="Unassembled WGS sequence"/>
</dbReference>
<keyword evidence="3" id="KW-0378">Hydrolase</keyword>
<feature type="domain" description="EcoEI R protein C-terminal" evidence="2">
    <location>
        <begin position="191"/>
        <end position="248"/>
    </location>
</feature>
<dbReference type="InterPro" id="IPR013670">
    <property type="entry name" value="EcoEI_R_C_dom"/>
</dbReference>
<feature type="domain" description="Helicase/UvrB N-terminal" evidence="1">
    <location>
        <begin position="16"/>
        <end position="56"/>
    </location>
</feature>
<dbReference type="Pfam" id="PF08463">
    <property type="entry name" value="EcoEI_R_C"/>
    <property type="match status" value="1"/>
</dbReference>
<gene>
    <name evidence="3" type="ORF">O0S10_02355</name>
</gene>
<sequence length="273" mass="31079">MNAIDAVRDEDGGKLFTCGHFDLIIIDEAHRSIYNKYKDIFTYFDAHLIGLTVTLKDEIDKNTYETFRLESGIPTYGYDLAQAVSDGYLVDFVSIETKLKFLTEGIIYDELTAEEKEEYEKLFLDENGELPEAIESSALNDWIFNADTIKEILATLLTHGIKVGYGSTIEKTIIFAKNHAHVEKIYEIFVKESAKEAISLYLQDSRLTQQQIYFLNRIVGYIVRCGMITDLSVLQGAPFTDQGTVNELFSENTDLWYGIFHTIEKINANARTA</sequence>
<dbReference type="SUPFAM" id="SSF52540">
    <property type="entry name" value="P-loop containing nucleoside triphosphate hydrolases"/>
    <property type="match status" value="1"/>
</dbReference>
<dbReference type="RefSeq" id="WP_268924292.1">
    <property type="nucleotide sequence ID" value="NZ_JAPTGB010000004.1"/>
</dbReference>
<dbReference type="Pfam" id="PF04851">
    <property type="entry name" value="ResIII"/>
    <property type="match status" value="1"/>
</dbReference>
<proteinExistence type="predicted"/>